<dbReference type="PANTHER" id="PTHR37302:SF1">
    <property type="entry name" value="PROTEIN DINB"/>
    <property type="match status" value="1"/>
</dbReference>
<dbReference type="Pfam" id="PF05163">
    <property type="entry name" value="DinB"/>
    <property type="match status" value="1"/>
</dbReference>
<accession>A0A3M8CUP7</accession>
<protein>
    <submittedName>
        <fullName evidence="4">Damage-inducible protein DinB</fullName>
    </submittedName>
</protein>
<feature type="binding site" evidence="3">
    <location>
        <position position="41"/>
    </location>
    <ligand>
        <name>a divalent metal cation</name>
        <dbReference type="ChEBI" id="CHEBI:60240"/>
    </ligand>
</feature>
<dbReference type="Gene3D" id="1.20.120.450">
    <property type="entry name" value="dinb family like domain"/>
    <property type="match status" value="1"/>
</dbReference>
<keyword evidence="5" id="KW-1185">Reference proteome</keyword>
<name>A0A3M8CUP7_9BACL</name>
<evidence type="ECO:0000256" key="3">
    <source>
        <dbReference type="PIRSR" id="PIRSR607837-1"/>
    </source>
</evidence>
<dbReference type="PANTHER" id="PTHR37302">
    <property type="entry name" value="SLR1116 PROTEIN"/>
    <property type="match status" value="1"/>
</dbReference>
<dbReference type="SUPFAM" id="SSF109854">
    <property type="entry name" value="DinB/YfiT-like putative metalloenzymes"/>
    <property type="match status" value="1"/>
</dbReference>
<reference evidence="4 5" key="1">
    <citation type="submission" date="2018-10" db="EMBL/GenBank/DDBJ databases">
        <title>Phylogenomics of Brevibacillus.</title>
        <authorList>
            <person name="Dunlap C."/>
        </authorList>
    </citation>
    <scope>NUCLEOTIDE SEQUENCE [LARGE SCALE GENOMIC DNA]</scope>
    <source>
        <strain evidence="4 5">JCM 15716</strain>
    </source>
</reference>
<dbReference type="InterPro" id="IPR007837">
    <property type="entry name" value="DinB"/>
</dbReference>
<dbReference type="OrthoDB" id="9811413at2"/>
<sequence>MYDFHIWANLTMLNYLQELPAGMYEQELTSVFPTISSVMPHIYVTDRCWLEIMNGTNMSEALEHSNQIKEEIAKAGIADLKELFSQSAEKYREFFATHENMDAAIVVDNPYAGVRENSYAQIVLQVVNHATYHRGNITAMLRQLGHPSTMTEYALYWYTK</sequence>
<proteinExistence type="inferred from homology"/>
<evidence type="ECO:0000313" key="5">
    <source>
        <dbReference type="Proteomes" id="UP000271031"/>
    </source>
</evidence>
<gene>
    <name evidence="4" type="ORF">EDM56_29805</name>
</gene>
<keyword evidence="2 3" id="KW-0479">Metal-binding</keyword>
<dbReference type="InterPro" id="IPR034660">
    <property type="entry name" value="DinB/YfiT-like"/>
</dbReference>
<feature type="binding site" evidence="3">
    <location>
        <position position="129"/>
    </location>
    <ligand>
        <name>a divalent metal cation</name>
        <dbReference type="ChEBI" id="CHEBI:60240"/>
    </ligand>
</feature>
<dbReference type="AlphaFoldDB" id="A0A3M8CUP7"/>
<dbReference type="GO" id="GO:0046872">
    <property type="term" value="F:metal ion binding"/>
    <property type="evidence" value="ECO:0007669"/>
    <property type="project" value="UniProtKB-KW"/>
</dbReference>
<dbReference type="Proteomes" id="UP000271031">
    <property type="component" value="Unassembled WGS sequence"/>
</dbReference>
<comment type="similarity">
    <text evidence="1">Belongs to the DinB family.</text>
</comment>
<organism evidence="4 5">
    <name type="scientific">Brevibacillus fluminis</name>
    <dbReference type="NCBI Taxonomy" id="511487"/>
    <lineage>
        <taxon>Bacteria</taxon>
        <taxon>Bacillati</taxon>
        <taxon>Bacillota</taxon>
        <taxon>Bacilli</taxon>
        <taxon>Bacillales</taxon>
        <taxon>Paenibacillaceae</taxon>
        <taxon>Brevibacillus</taxon>
    </lineage>
</organism>
<evidence type="ECO:0000256" key="2">
    <source>
        <dbReference type="ARBA" id="ARBA00022723"/>
    </source>
</evidence>
<dbReference type="EMBL" id="RHHQ01000029">
    <property type="protein sequence ID" value="RNB79239.1"/>
    <property type="molecule type" value="Genomic_DNA"/>
</dbReference>
<evidence type="ECO:0000256" key="1">
    <source>
        <dbReference type="ARBA" id="ARBA00008635"/>
    </source>
</evidence>
<feature type="binding site" evidence="3">
    <location>
        <position position="133"/>
    </location>
    <ligand>
        <name>a divalent metal cation</name>
        <dbReference type="ChEBI" id="CHEBI:60240"/>
    </ligand>
</feature>
<evidence type="ECO:0000313" key="4">
    <source>
        <dbReference type="EMBL" id="RNB79239.1"/>
    </source>
</evidence>
<comment type="caution">
    <text evidence="4">The sequence shown here is derived from an EMBL/GenBank/DDBJ whole genome shotgun (WGS) entry which is preliminary data.</text>
</comment>